<dbReference type="GO" id="GO:0005737">
    <property type="term" value="C:cytoplasm"/>
    <property type="evidence" value="ECO:0007669"/>
    <property type="project" value="TreeGrafter"/>
</dbReference>
<dbReference type="EMBL" id="LCFD01000006">
    <property type="protein sequence ID" value="KKS86932.1"/>
    <property type="molecule type" value="Genomic_DNA"/>
</dbReference>
<dbReference type="SUPFAM" id="SSF46565">
    <property type="entry name" value="Chaperone J-domain"/>
    <property type="match status" value="1"/>
</dbReference>
<keyword evidence="2" id="KW-0677">Repeat</keyword>
<dbReference type="CDD" id="cd10747">
    <property type="entry name" value="DnaJ_C"/>
    <property type="match status" value="1"/>
</dbReference>
<dbReference type="PANTHER" id="PTHR43096:SF52">
    <property type="entry name" value="DNAJ HOMOLOG 1, MITOCHONDRIAL-RELATED"/>
    <property type="match status" value="1"/>
</dbReference>
<evidence type="ECO:0000313" key="8">
    <source>
        <dbReference type="Proteomes" id="UP000034050"/>
    </source>
</evidence>
<dbReference type="InterPro" id="IPR008971">
    <property type="entry name" value="HSP40/DnaJ_pept-bd"/>
</dbReference>
<dbReference type="PRINTS" id="PR00625">
    <property type="entry name" value="JDOMAIN"/>
</dbReference>
<accession>A0A0G1CN64</accession>
<dbReference type="SUPFAM" id="SSF49493">
    <property type="entry name" value="HSP40/DnaJ peptide-binding domain"/>
    <property type="match status" value="2"/>
</dbReference>
<keyword evidence="3" id="KW-0863">Zinc-finger</keyword>
<dbReference type="AlphaFoldDB" id="A0A0G1CN64"/>
<dbReference type="GO" id="GO:0008270">
    <property type="term" value="F:zinc ion binding"/>
    <property type="evidence" value="ECO:0007669"/>
    <property type="project" value="UniProtKB-KW"/>
</dbReference>
<evidence type="ECO:0000256" key="1">
    <source>
        <dbReference type="ARBA" id="ARBA00022723"/>
    </source>
</evidence>
<comment type="caution">
    <text evidence="7">The sequence shown here is derived from an EMBL/GenBank/DDBJ whole genome shotgun (WGS) entry which is preliminary data.</text>
</comment>
<evidence type="ECO:0000256" key="4">
    <source>
        <dbReference type="ARBA" id="ARBA00022833"/>
    </source>
</evidence>
<dbReference type="GO" id="GO:0051082">
    <property type="term" value="F:unfolded protein binding"/>
    <property type="evidence" value="ECO:0007669"/>
    <property type="project" value="InterPro"/>
</dbReference>
<organism evidence="7 8">
    <name type="scientific">Candidatus Gottesmanbacteria bacterium GW2011_GWB1_43_11</name>
    <dbReference type="NCBI Taxonomy" id="1618446"/>
    <lineage>
        <taxon>Bacteria</taxon>
        <taxon>Candidatus Gottesmaniibacteriota</taxon>
    </lineage>
</organism>
<dbReference type="PROSITE" id="PS00636">
    <property type="entry name" value="DNAJ_1"/>
    <property type="match status" value="1"/>
</dbReference>
<dbReference type="InterPro" id="IPR036869">
    <property type="entry name" value="J_dom_sf"/>
</dbReference>
<dbReference type="SMART" id="SM00271">
    <property type="entry name" value="DnaJ"/>
    <property type="match status" value="1"/>
</dbReference>
<dbReference type="InterPro" id="IPR002939">
    <property type="entry name" value="DnaJ_C"/>
</dbReference>
<dbReference type="PANTHER" id="PTHR43096">
    <property type="entry name" value="DNAJ HOMOLOG 1, MITOCHONDRIAL-RELATED"/>
    <property type="match status" value="1"/>
</dbReference>
<keyword evidence="1" id="KW-0479">Metal-binding</keyword>
<proteinExistence type="predicted"/>
<feature type="domain" description="J" evidence="6">
    <location>
        <begin position="6"/>
        <end position="72"/>
    </location>
</feature>
<dbReference type="Proteomes" id="UP000034050">
    <property type="component" value="Unassembled WGS sequence"/>
</dbReference>
<dbReference type="PROSITE" id="PS50076">
    <property type="entry name" value="DNAJ_2"/>
    <property type="match status" value="1"/>
</dbReference>
<evidence type="ECO:0000256" key="2">
    <source>
        <dbReference type="ARBA" id="ARBA00022737"/>
    </source>
</evidence>
<dbReference type="Gene3D" id="1.10.287.110">
    <property type="entry name" value="DnaJ domain"/>
    <property type="match status" value="1"/>
</dbReference>
<reference evidence="7 8" key="1">
    <citation type="journal article" date="2015" name="Nature">
        <title>rRNA introns, odd ribosomes, and small enigmatic genomes across a large radiation of phyla.</title>
        <authorList>
            <person name="Brown C.T."/>
            <person name="Hug L.A."/>
            <person name="Thomas B.C."/>
            <person name="Sharon I."/>
            <person name="Castelle C.J."/>
            <person name="Singh A."/>
            <person name="Wilkins M.J."/>
            <person name="Williams K.H."/>
            <person name="Banfield J.F."/>
        </authorList>
    </citation>
    <scope>NUCLEOTIDE SEQUENCE [LARGE SCALE GENOMIC DNA]</scope>
</reference>
<sequence length="301" mass="33047">MVTDRDYYEILGVSKSASDAELKAAYRKQALAWHPDRHQSDKKTAEAKFKEINEAYEVLSDAQKKAAYDQYGHAAFQQGGFGNAASQGPFSAKGGPASGWGGQGPFTYSYSTSGGQGFDFSDFGFSDPFEIFEQFFGGGASPFGGRRQVRKQVYSLQIDFMEAVHGVSKEVDIDGKRKTIKIPAGVDEGMRIRFDEFDVVVGVRPSDKFKRDGNDVYVNVELSYSDAALGTVIEVPTIGETVKLRVKPGVQPGTLMRLRGQGIPDVRGGGRGDEYVRLVVTVSTHLNRRQKELLEELRSSS</sequence>
<evidence type="ECO:0000256" key="5">
    <source>
        <dbReference type="ARBA" id="ARBA00023186"/>
    </source>
</evidence>
<evidence type="ECO:0000256" key="3">
    <source>
        <dbReference type="ARBA" id="ARBA00022771"/>
    </source>
</evidence>
<dbReference type="Gene3D" id="2.60.260.20">
    <property type="entry name" value="Urease metallochaperone UreE, N-terminal domain"/>
    <property type="match status" value="2"/>
</dbReference>
<dbReference type="InterPro" id="IPR001623">
    <property type="entry name" value="DnaJ_domain"/>
</dbReference>
<dbReference type="FunFam" id="2.60.260.20:FF:000005">
    <property type="entry name" value="Chaperone protein dnaJ 1, mitochondrial"/>
    <property type="match status" value="1"/>
</dbReference>
<evidence type="ECO:0000313" key="7">
    <source>
        <dbReference type="EMBL" id="KKS86932.1"/>
    </source>
</evidence>
<gene>
    <name evidence="7" type="ORF">UV61_C0006G0133</name>
</gene>
<dbReference type="InterPro" id="IPR018253">
    <property type="entry name" value="DnaJ_domain_CS"/>
</dbReference>
<evidence type="ECO:0000259" key="6">
    <source>
        <dbReference type="PROSITE" id="PS50076"/>
    </source>
</evidence>
<protein>
    <submittedName>
        <fullName evidence="7">Chaperone protein DnaJ</fullName>
    </submittedName>
</protein>
<dbReference type="Pfam" id="PF01556">
    <property type="entry name" value="DnaJ_C"/>
    <property type="match status" value="1"/>
</dbReference>
<name>A0A0G1CN64_9BACT</name>
<dbReference type="CDD" id="cd06257">
    <property type="entry name" value="DnaJ"/>
    <property type="match status" value="1"/>
</dbReference>
<dbReference type="STRING" id="1618446.UV61_C0006G0133"/>
<keyword evidence="4" id="KW-0862">Zinc</keyword>
<dbReference type="PATRIC" id="fig|1618446.3.peg.796"/>
<keyword evidence="5" id="KW-0143">Chaperone</keyword>
<dbReference type="GO" id="GO:0042026">
    <property type="term" value="P:protein refolding"/>
    <property type="evidence" value="ECO:0007669"/>
    <property type="project" value="TreeGrafter"/>
</dbReference>
<dbReference type="Pfam" id="PF00226">
    <property type="entry name" value="DnaJ"/>
    <property type="match status" value="1"/>
</dbReference>